<dbReference type="AlphaFoldDB" id="A0A0W8EAT0"/>
<organism evidence="1">
    <name type="scientific">hydrocarbon metagenome</name>
    <dbReference type="NCBI Taxonomy" id="938273"/>
    <lineage>
        <taxon>unclassified sequences</taxon>
        <taxon>metagenomes</taxon>
        <taxon>ecological metagenomes</taxon>
    </lineage>
</organism>
<protein>
    <submittedName>
        <fullName evidence="1">Uncharacterized protein</fullName>
    </submittedName>
</protein>
<accession>A0A0W8EAT0</accession>
<comment type="caution">
    <text evidence="1">The sequence shown here is derived from an EMBL/GenBank/DDBJ whole genome shotgun (WGS) entry which is preliminary data.</text>
</comment>
<evidence type="ECO:0000313" key="1">
    <source>
        <dbReference type="EMBL" id="KUG05721.1"/>
    </source>
</evidence>
<proteinExistence type="predicted"/>
<reference evidence="1" key="1">
    <citation type="journal article" date="2015" name="Proc. Natl. Acad. Sci. U.S.A.">
        <title>Networks of energetic and metabolic interactions define dynamics in microbial communities.</title>
        <authorList>
            <person name="Embree M."/>
            <person name="Liu J.K."/>
            <person name="Al-Bassam M.M."/>
            <person name="Zengler K."/>
        </authorList>
    </citation>
    <scope>NUCLEOTIDE SEQUENCE</scope>
</reference>
<name>A0A0W8EAT0_9ZZZZ</name>
<sequence>MIHCTHQKVIQSRNKITHSSHIKRAVITATGNSFPSYSE</sequence>
<gene>
    <name evidence="1" type="ORF">ASZ90_016844</name>
</gene>
<dbReference type="EMBL" id="LNQE01001776">
    <property type="protein sequence ID" value="KUG05721.1"/>
    <property type="molecule type" value="Genomic_DNA"/>
</dbReference>